<protein>
    <recommendedName>
        <fullName evidence="3">Outer membrane protein beta-barrel domain-containing protein</fullName>
    </recommendedName>
</protein>
<organism evidence="1 2">
    <name type="scientific">Candidatus Taylorbacteria bacterium CG11_big_fil_rev_8_21_14_0_20_46_11</name>
    <dbReference type="NCBI Taxonomy" id="1975025"/>
    <lineage>
        <taxon>Bacteria</taxon>
        <taxon>Candidatus Tayloriibacteriota</taxon>
    </lineage>
</organism>
<dbReference type="EMBL" id="PCVG01000044">
    <property type="protein sequence ID" value="PIQ68545.1"/>
    <property type="molecule type" value="Genomic_DNA"/>
</dbReference>
<evidence type="ECO:0008006" key="3">
    <source>
        <dbReference type="Google" id="ProtNLM"/>
    </source>
</evidence>
<dbReference type="AlphaFoldDB" id="A0A2H0KBE2"/>
<proteinExistence type="predicted"/>
<evidence type="ECO:0000313" key="1">
    <source>
        <dbReference type="EMBL" id="PIQ68545.1"/>
    </source>
</evidence>
<accession>A0A2H0KBE2</accession>
<sequence length="125" mass="14395">MLVDESHEYGMALTYNVNWEENEQGQVLSEASTFMPQIFYRHHFFLTDESSRFPTIFYLGPSVGYVKTQTPSYSNNLSFSLGFSGGLQIFLARDIALDLVLFDANRIVKNNRTLLNQSLGVRFYF</sequence>
<comment type="caution">
    <text evidence="1">The sequence shown here is derived from an EMBL/GenBank/DDBJ whole genome shotgun (WGS) entry which is preliminary data.</text>
</comment>
<dbReference type="Proteomes" id="UP000229342">
    <property type="component" value="Unassembled WGS sequence"/>
</dbReference>
<evidence type="ECO:0000313" key="2">
    <source>
        <dbReference type="Proteomes" id="UP000229342"/>
    </source>
</evidence>
<name>A0A2H0KBE2_9BACT</name>
<reference evidence="1 2" key="1">
    <citation type="submission" date="2017-09" db="EMBL/GenBank/DDBJ databases">
        <title>Depth-based differentiation of microbial function through sediment-hosted aquifers and enrichment of novel symbionts in the deep terrestrial subsurface.</title>
        <authorList>
            <person name="Probst A.J."/>
            <person name="Ladd B."/>
            <person name="Jarett J.K."/>
            <person name="Geller-Mcgrath D.E."/>
            <person name="Sieber C.M."/>
            <person name="Emerson J.B."/>
            <person name="Anantharaman K."/>
            <person name="Thomas B.C."/>
            <person name="Malmstrom R."/>
            <person name="Stieglmeier M."/>
            <person name="Klingl A."/>
            <person name="Woyke T."/>
            <person name="Ryan C.M."/>
            <person name="Banfield J.F."/>
        </authorList>
    </citation>
    <scope>NUCLEOTIDE SEQUENCE [LARGE SCALE GENOMIC DNA]</scope>
    <source>
        <strain evidence="1">CG11_big_fil_rev_8_21_14_0_20_46_11</strain>
    </source>
</reference>
<gene>
    <name evidence="1" type="ORF">COV91_03390</name>
</gene>